<evidence type="ECO:0000313" key="3">
    <source>
        <dbReference type="EnsemblPlants" id="AUR62000943-RA:cds"/>
    </source>
</evidence>
<dbReference type="PANTHER" id="PTHR10857">
    <property type="entry name" value="COPINE"/>
    <property type="match status" value="1"/>
</dbReference>
<name>A0A803KPI7_CHEQI</name>
<organism evidence="3 4">
    <name type="scientific">Chenopodium quinoa</name>
    <name type="common">Quinoa</name>
    <dbReference type="NCBI Taxonomy" id="63459"/>
    <lineage>
        <taxon>Eukaryota</taxon>
        <taxon>Viridiplantae</taxon>
        <taxon>Streptophyta</taxon>
        <taxon>Embryophyta</taxon>
        <taxon>Tracheophyta</taxon>
        <taxon>Spermatophyta</taxon>
        <taxon>Magnoliopsida</taxon>
        <taxon>eudicotyledons</taxon>
        <taxon>Gunneridae</taxon>
        <taxon>Pentapetalae</taxon>
        <taxon>Caryophyllales</taxon>
        <taxon>Chenopodiaceae</taxon>
        <taxon>Chenopodioideae</taxon>
        <taxon>Atripliceae</taxon>
        <taxon>Chenopodium</taxon>
    </lineage>
</organism>
<reference evidence="3" key="2">
    <citation type="submission" date="2021-03" db="UniProtKB">
        <authorList>
            <consortium name="EnsemblPlants"/>
        </authorList>
    </citation>
    <scope>IDENTIFICATION</scope>
</reference>
<evidence type="ECO:0000256" key="1">
    <source>
        <dbReference type="SAM" id="MobiDB-lite"/>
    </source>
</evidence>
<dbReference type="Gramene" id="AUR62000943-RA">
    <property type="protein sequence ID" value="AUR62000943-RA:cds"/>
    <property type="gene ID" value="AUR62000943"/>
</dbReference>
<dbReference type="InterPro" id="IPR010734">
    <property type="entry name" value="Copine_C"/>
</dbReference>
<dbReference type="AlphaFoldDB" id="A0A803KPI7"/>
<feature type="region of interest" description="Disordered" evidence="1">
    <location>
        <begin position="20"/>
        <end position="39"/>
    </location>
</feature>
<sequence>MGNLINNRICNYNPESLPPADLDDNLKAPAPAPEPAPSYANYNSNIESNLLLAIFKGEKDEEIIKEIGRTEVFEGSSELDLFRSNKLPVKYCFGDNQPLILRLYHVYPENHSTLVADLMLHEEELLAESSVLLSQIVVGMESTCSLRLENKQMGQHIGTLTVQAEETVASRGLLIKICTHNGISKKAPVSDLAKRNSEESSHGLKKNRNSQLSVDILESHSFLDFINNGYEIGLMVAVDFAVTDVDPEGLDPFHIIDSSGNLNAYLQVLKDIGRAIEHYDSDRRFPAWCFGGKLTGKCCPASTWNRIQPIVKGVEGILEAYRSALAEVKFHSPTSLSEVIEKASSFVSEPCDRNCRKYYVLLIVTNGDLLGIQDTIDSLVKASNLPLSILIVGVGDDKRFEKMKKLCPGHLLKDFKGVLALRDIVRFMPKCNVSGSVVGKGMEVTKKILKICADLNCLISVARTADLLR</sequence>
<evidence type="ECO:0000259" key="2">
    <source>
        <dbReference type="Pfam" id="PF07002"/>
    </source>
</evidence>
<dbReference type="PANTHER" id="PTHR10857:SF120">
    <property type="entry name" value="PROTEIN BONZAI 3"/>
    <property type="match status" value="1"/>
</dbReference>
<keyword evidence="4" id="KW-1185">Reference proteome</keyword>
<dbReference type="Proteomes" id="UP000596660">
    <property type="component" value="Unplaced"/>
</dbReference>
<evidence type="ECO:0000313" key="4">
    <source>
        <dbReference type="Proteomes" id="UP000596660"/>
    </source>
</evidence>
<dbReference type="InterPro" id="IPR036465">
    <property type="entry name" value="vWFA_dom_sf"/>
</dbReference>
<feature type="domain" description="Copine C-terminal" evidence="2">
    <location>
        <begin position="253"/>
        <end position="449"/>
    </location>
</feature>
<proteinExistence type="predicted"/>
<dbReference type="SUPFAM" id="SSF53300">
    <property type="entry name" value="vWA-like"/>
    <property type="match status" value="1"/>
</dbReference>
<dbReference type="Pfam" id="PF07002">
    <property type="entry name" value="Copine"/>
    <property type="match status" value="1"/>
</dbReference>
<dbReference type="EnsemblPlants" id="AUR62000943-RA">
    <property type="protein sequence ID" value="AUR62000943-RA:cds"/>
    <property type="gene ID" value="AUR62000943"/>
</dbReference>
<protein>
    <recommendedName>
        <fullName evidence="2">Copine C-terminal domain-containing protein</fullName>
    </recommendedName>
</protein>
<dbReference type="GO" id="GO:0005886">
    <property type="term" value="C:plasma membrane"/>
    <property type="evidence" value="ECO:0007669"/>
    <property type="project" value="TreeGrafter"/>
</dbReference>
<reference evidence="3" key="1">
    <citation type="journal article" date="2017" name="Nature">
        <title>The genome of Chenopodium quinoa.</title>
        <authorList>
            <person name="Jarvis D.E."/>
            <person name="Ho Y.S."/>
            <person name="Lightfoot D.J."/>
            <person name="Schmoeckel S.M."/>
            <person name="Li B."/>
            <person name="Borm T.J.A."/>
            <person name="Ohyanagi H."/>
            <person name="Mineta K."/>
            <person name="Michell C.T."/>
            <person name="Saber N."/>
            <person name="Kharbatia N.M."/>
            <person name="Rupper R.R."/>
            <person name="Sharp A.R."/>
            <person name="Dally N."/>
            <person name="Boughton B.A."/>
            <person name="Woo Y.H."/>
            <person name="Gao G."/>
            <person name="Schijlen E.G.W.M."/>
            <person name="Guo X."/>
            <person name="Momin A.A."/>
            <person name="Negrao S."/>
            <person name="Al-Babili S."/>
            <person name="Gehring C."/>
            <person name="Roessner U."/>
            <person name="Jung C."/>
            <person name="Murphy K."/>
            <person name="Arold S.T."/>
            <person name="Gojobori T."/>
            <person name="van der Linden C.G."/>
            <person name="van Loo E.N."/>
            <person name="Jellen E.N."/>
            <person name="Maughan P.J."/>
            <person name="Tester M."/>
        </authorList>
    </citation>
    <scope>NUCLEOTIDE SEQUENCE [LARGE SCALE GENOMIC DNA]</scope>
    <source>
        <strain evidence="3">cv. PI 614886</strain>
    </source>
</reference>
<accession>A0A803KPI7</accession>
<dbReference type="GO" id="GO:0071277">
    <property type="term" value="P:cellular response to calcium ion"/>
    <property type="evidence" value="ECO:0007669"/>
    <property type="project" value="TreeGrafter"/>
</dbReference>
<dbReference type="InterPro" id="IPR045052">
    <property type="entry name" value="Copine"/>
</dbReference>
<dbReference type="GO" id="GO:0005544">
    <property type="term" value="F:calcium-dependent phospholipid binding"/>
    <property type="evidence" value="ECO:0007669"/>
    <property type="project" value="InterPro"/>
</dbReference>